<dbReference type="InterPro" id="IPR050364">
    <property type="entry name" value="Cytochrome_P450_fung"/>
</dbReference>
<keyword evidence="3" id="KW-0560">Oxidoreductase</keyword>
<dbReference type="PANTHER" id="PTHR46300:SF4">
    <property type="entry name" value="CYTOCHROME P450 98A3"/>
    <property type="match status" value="1"/>
</dbReference>
<dbReference type="EMBL" id="KE145371">
    <property type="protein sequence ID" value="EPE26308.1"/>
    <property type="molecule type" value="Genomic_DNA"/>
</dbReference>
<keyword evidence="2 5" id="KW-0479">Metal-binding</keyword>
<dbReference type="CDD" id="cd11065">
    <property type="entry name" value="CYP64-like"/>
    <property type="match status" value="1"/>
</dbReference>
<feature type="binding site" description="axial binding residue" evidence="5">
    <location>
        <position position="412"/>
    </location>
    <ligand>
        <name>heme</name>
        <dbReference type="ChEBI" id="CHEBI:30413"/>
    </ligand>
    <ligandPart>
        <name>Fe</name>
        <dbReference type="ChEBI" id="CHEBI:18248"/>
    </ligandPart>
</feature>
<dbReference type="GO" id="GO:0016705">
    <property type="term" value="F:oxidoreductase activity, acting on paired donors, with incorporation or reduction of molecular oxygen"/>
    <property type="evidence" value="ECO:0007669"/>
    <property type="project" value="InterPro"/>
</dbReference>
<dbReference type="Pfam" id="PF00067">
    <property type="entry name" value="p450"/>
    <property type="match status" value="1"/>
</dbReference>
<dbReference type="GeneID" id="19461278"/>
<dbReference type="GO" id="GO:0004497">
    <property type="term" value="F:monooxygenase activity"/>
    <property type="evidence" value="ECO:0007669"/>
    <property type="project" value="InterPro"/>
</dbReference>
<dbReference type="Gene3D" id="1.10.630.10">
    <property type="entry name" value="Cytochrome P450"/>
    <property type="match status" value="1"/>
</dbReference>
<dbReference type="PRINTS" id="PR00385">
    <property type="entry name" value="P450"/>
</dbReference>
<dbReference type="Proteomes" id="UP000016922">
    <property type="component" value="Unassembled WGS sequence"/>
</dbReference>
<evidence type="ECO:0000256" key="2">
    <source>
        <dbReference type="ARBA" id="ARBA00022723"/>
    </source>
</evidence>
<dbReference type="InterPro" id="IPR001128">
    <property type="entry name" value="Cyt_P450"/>
</dbReference>
<dbReference type="eggNOG" id="KOG0156">
    <property type="taxonomic scope" value="Eukaryota"/>
</dbReference>
<dbReference type="InterPro" id="IPR002401">
    <property type="entry name" value="Cyt_P450_E_grp-I"/>
</dbReference>
<dbReference type="PANTHER" id="PTHR46300">
    <property type="entry name" value="P450, PUTATIVE (EUROFUNG)-RELATED-RELATED"/>
    <property type="match status" value="1"/>
</dbReference>
<protein>
    <submittedName>
        <fullName evidence="6">Cytochrome P450</fullName>
    </submittedName>
</protein>
<name>S3DID3_GLAL2</name>
<dbReference type="GO" id="GO:0020037">
    <property type="term" value="F:heme binding"/>
    <property type="evidence" value="ECO:0007669"/>
    <property type="project" value="InterPro"/>
</dbReference>
<dbReference type="RefSeq" id="XP_008087627.1">
    <property type="nucleotide sequence ID" value="XM_008089436.1"/>
</dbReference>
<evidence type="ECO:0000256" key="4">
    <source>
        <dbReference type="ARBA" id="ARBA00023004"/>
    </source>
</evidence>
<proteinExistence type="inferred from homology"/>
<dbReference type="OrthoDB" id="1103324at2759"/>
<comment type="similarity">
    <text evidence="1">Belongs to the cytochrome P450 family.</text>
</comment>
<accession>S3DID3</accession>
<keyword evidence="4 5" id="KW-0408">Iron</keyword>
<gene>
    <name evidence="6" type="ORF">GLAREA_02220</name>
</gene>
<dbReference type="SUPFAM" id="SSF48264">
    <property type="entry name" value="Cytochrome P450"/>
    <property type="match status" value="1"/>
</dbReference>
<keyword evidence="7" id="KW-1185">Reference proteome</keyword>
<evidence type="ECO:0000313" key="7">
    <source>
        <dbReference type="Proteomes" id="UP000016922"/>
    </source>
</evidence>
<dbReference type="InterPro" id="IPR036396">
    <property type="entry name" value="Cyt_P450_sf"/>
</dbReference>
<dbReference type="OMA" id="WCAHEIL"/>
<dbReference type="KEGG" id="glz:GLAREA_02220"/>
<sequence>MRMPPGPFPLPIVGNTFSLPEKKPWIYFEELAKRYKTPLLTFWIGRNPTIWICDAWVASELFDKRAGIYASRPRMVVFGELGPGQSSLVSMYYGSRWRVHRKLTHMGVGLQQVRNYLDFQTDESRLVAYNLLTTPEDFVVHLERYAASVVSIIAFGRRITSTKDPVISEVLAVMQKAAELNVPGKSFPMLLETFPLLAKFPNSIAPWKHGLGSKRNGGDRGRPFYYALAEEAAANENQQQCYAKKVFDEAPKYNLSREEIASLNGSLFGAGSDTSSSTLVTFFLACTAFSETLTPAWEELDRVVGSDRSPLMDDEPNLPYVKAFVKEVFRWRSVAIIGGQPHAPIQEDTYKGWLIPKGTWIQGNLWAIHRHERDFPEPDRFNPSRYLKDSPDSRPFPNERGYMAFGWGRRVCSGQGLAEQGTFITIARLLWGFRIEKAKDSSGKEIPVDIFNYTNGLNMRPEPFQCHIYPRSAEIRDTIKREGEEAERRLSVYDGETKYSFSQYNKK</sequence>
<organism evidence="6 7">
    <name type="scientific">Glarea lozoyensis (strain ATCC 20868 / MF5171)</name>
    <dbReference type="NCBI Taxonomy" id="1116229"/>
    <lineage>
        <taxon>Eukaryota</taxon>
        <taxon>Fungi</taxon>
        <taxon>Dikarya</taxon>
        <taxon>Ascomycota</taxon>
        <taxon>Pezizomycotina</taxon>
        <taxon>Leotiomycetes</taxon>
        <taxon>Helotiales</taxon>
        <taxon>Helotiaceae</taxon>
        <taxon>Glarea</taxon>
    </lineage>
</organism>
<keyword evidence="5" id="KW-0349">Heme</keyword>
<evidence type="ECO:0000313" key="6">
    <source>
        <dbReference type="EMBL" id="EPE26308.1"/>
    </source>
</evidence>
<dbReference type="GO" id="GO:0005506">
    <property type="term" value="F:iron ion binding"/>
    <property type="evidence" value="ECO:0007669"/>
    <property type="project" value="InterPro"/>
</dbReference>
<dbReference type="PRINTS" id="PR00463">
    <property type="entry name" value="EP450I"/>
</dbReference>
<reference evidence="6 7" key="1">
    <citation type="journal article" date="2013" name="BMC Genomics">
        <title>Genomics-driven discovery of the pneumocandin biosynthetic gene cluster in the fungus Glarea lozoyensis.</title>
        <authorList>
            <person name="Chen L."/>
            <person name="Yue Q."/>
            <person name="Zhang X."/>
            <person name="Xiang M."/>
            <person name="Wang C."/>
            <person name="Li S."/>
            <person name="Che Y."/>
            <person name="Ortiz-Lopez F.J."/>
            <person name="Bills G.F."/>
            <person name="Liu X."/>
            <person name="An Z."/>
        </authorList>
    </citation>
    <scope>NUCLEOTIDE SEQUENCE [LARGE SCALE GENOMIC DNA]</scope>
    <source>
        <strain evidence="7">ATCC 20868 / MF5171</strain>
    </source>
</reference>
<evidence type="ECO:0000256" key="5">
    <source>
        <dbReference type="PIRSR" id="PIRSR602401-1"/>
    </source>
</evidence>
<dbReference type="AlphaFoldDB" id="S3DID3"/>
<dbReference type="HOGENOM" id="CLU_001570_2_1_1"/>
<evidence type="ECO:0000256" key="1">
    <source>
        <dbReference type="ARBA" id="ARBA00010617"/>
    </source>
</evidence>
<comment type="cofactor">
    <cofactor evidence="5">
        <name>heme</name>
        <dbReference type="ChEBI" id="CHEBI:30413"/>
    </cofactor>
</comment>
<evidence type="ECO:0000256" key="3">
    <source>
        <dbReference type="ARBA" id="ARBA00023002"/>
    </source>
</evidence>